<dbReference type="PRINTS" id="PR00171">
    <property type="entry name" value="SUGRTRNSPORT"/>
</dbReference>
<feature type="transmembrane region" description="Helical" evidence="10">
    <location>
        <begin position="452"/>
        <end position="469"/>
    </location>
</feature>
<dbReference type="InterPro" id="IPR020846">
    <property type="entry name" value="MFS_dom"/>
</dbReference>
<dbReference type="SUPFAM" id="SSF58038">
    <property type="entry name" value="SNARE fusion complex"/>
    <property type="match status" value="2"/>
</dbReference>
<evidence type="ECO:0000256" key="3">
    <source>
        <dbReference type="ARBA" id="ARBA00022448"/>
    </source>
</evidence>
<name>A0ABX8IBU3_9ASCO</name>
<organism evidence="14 15">
    <name type="scientific">Candidozyma haemuli</name>
    <dbReference type="NCBI Taxonomy" id="45357"/>
    <lineage>
        <taxon>Eukaryota</taxon>
        <taxon>Fungi</taxon>
        <taxon>Dikarya</taxon>
        <taxon>Ascomycota</taxon>
        <taxon>Saccharomycotina</taxon>
        <taxon>Pichiomycetes</taxon>
        <taxon>Metschnikowiaceae</taxon>
        <taxon>Candidozyma</taxon>
    </lineage>
</organism>
<dbReference type="Gene3D" id="1.20.5.110">
    <property type="match status" value="1"/>
</dbReference>
<evidence type="ECO:0000256" key="10">
    <source>
        <dbReference type="SAM" id="Phobius"/>
    </source>
</evidence>
<dbReference type="InterPro" id="IPR003663">
    <property type="entry name" value="Sugar/inositol_transpt"/>
</dbReference>
<keyword evidence="5" id="KW-0833">Ubl conjugation pathway</keyword>
<dbReference type="InterPro" id="IPR005829">
    <property type="entry name" value="Sugar_transporter_CS"/>
</dbReference>
<evidence type="ECO:0000259" key="12">
    <source>
        <dbReference type="PROSITE" id="PS50850"/>
    </source>
</evidence>
<evidence type="ECO:0000313" key="15">
    <source>
        <dbReference type="Proteomes" id="UP000825434"/>
    </source>
</evidence>
<protein>
    <recommendedName>
        <fullName evidence="16">Major facilitator superfamily (MFS) profile domain-containing protein</fullName>
    </recommendedName>
</protein>
<feature type="transmembrane region" description="Helical" evidence="10">
    <location>
        <begin position="665"/>
        <end position="688"/>
    </location>
</feature>
<feature type="compositionally biased region" description="Basic and acidic residues" evidence="9">
    <location>
        <begin position="1158"/>
        <end position="1169"/>
    </location>
</feature>
<feature type="region of interest" description="Disordered" evidence="9">
    <location>
        <begin position="837"/>
        <end position="888"/>
    </location>
</feature>
<evidence type="ECO:0008006" key="16">
    <source>
        <dbReference type="Google" id="ProtNLM"/>
    </source>
</evidence>
<dbReference type="InterPro" id="IPR003892">
    <property type="entry name" value="CUE"/>
</dbReference>
<dbReference type="InterPro" id="IPR000727">
    <property type="entry name" value="T_SNARE_dom"/>
</dbReference>
<evidence type="ECO:0000313" key="14">
    <source>
        <dbReference type="EMBL" id="QWU89993.1"/>
    </source>
</evidence>
<feature type="transmembrane region" description="Helical" evidence="10">
    <location>
        <begin position="695"/>
        <end position="713"/>
    </location>
</feature>
<dbReference type="Gene3D" id="1.20.1250.20">
    <property type="entry name" value="MFS general substrate transporter like domains"/>
    <property type="match status" value="1"/>
</dbReference>
<dbReference type="Pfam" id="PF02845">
    <property type="entry name" value="CUE"/>
    <property type="match status" value="1"/>
</dbReference>
<feature type="transmembrane region" description="Helical" evidence="10">
    <location>
        <begin position="1054"/>
        <end position="1073"/>
    </location>
</feature>
<dbReference type="EMBL" id="CP076666">
    <property type="protein sequence ID" value="QWU89993.1"/>
    <property type="molecule type" value="Genomic_DNA"/>
</dbReference>
<evidence type="ECO:0000259" key="11">
    <source>
        <dbReference type="PROSITE" id="PS50192"/>
    </source>
</evidence>
<feature type="region of interest" description="Disordered" evidence="9">
    <location>
        <begin position="988"/>
        <end position="1022"/>
    </location>
</feature>
<keyword evidence="4 10" id="KW-0812">Transmembrane</keyword>
<feature type="domain" description="CUE" evidence="13">
    <location>
        <begin position="1107"/>
        <end position="1150"/>
    </location>
</feature>
<dbReference type="CDD" id="cd15857">
    <property type="entry name" value="SNARE_SEC9C"/>
    <property type="match status" value="1"/>
</dbReference>
<feature type="region of interest" description="Disordered" evidence="9">
    <location>
        <begin position="28"/>
        <end position="170"/>
    </location>
</feature>
<dbReference type="SMART" id="SM00397">
    <property type="entry name" value="t_SNARE"/>
    <property type="match status" value="2"/>
</dbReference>
<gene>
    <name evidence="14" type="ORF">CA3LBN_004351</name>
</gene>
<dbReference type="SUPFAM" id="SSF103473">
    <property type="entry name" value="MFS general substrate transporter"/>
    <property type="match status" value="1"/>
</dbReference>
<dbReference type="NCBIfam" id="TIGR00879">
    <property type="entry name" value="SP"/>
    <property type="match status" value="1"/>
</dbReference>
<reference evidence="14 15" key="1">
    <citation type="submission" date="2021-06" db="EMBL/GenBank/DDBJ databases">
        <title>Candida outbreak in Lebanon.</title>
        <authorList>
            <person name="Finianos M."/>
        </authorList>
    </citation>
    <scope>NUCLEOTIDE SEQUENCE [LARGE SCALE GENOMIC DNA]</scope>
    <source>
        <strain evidence="14">CA3LBN</strain>
    </source>
</reference>
<dbReference type="InterPro" id="IPR036259">
    <property type="entry name" value="MFS_trans_sf"/>
</dbReference>
<dbReference type="PROSITE" id="PS50192">
    <property type="entry name" value="T_SNARE"/>
    <property type="match status" value="1"/>
</dbReference>
<accession>A0ABX8IBU3</accession>
<evidence type="ECO:0000256" key="8">
    <source>
        <dbReference type="SAM" id="Coils"/>
    </source>
</evidence>
<feature type="transmembrane region" description="Helical" evidence="10">
    <location>
        <begin position="545"/>
        <end position="563"/>
    </location>
</feature>
<feature type="compositionally biased region" description="Polar residues" evidence="9">
    <location>
        <begin position="62"/>
        <end position="79"/>
    </location>
</feature>
<dbReference type="Gene3D" id="1.10.8.10">
    <property type="entry name" value="DNA helicase RuvA subunit, C-terminal domain"/>
    <property type="match status" value="1"/>
</dbReference>
<evidence type="ECO:0000256" key="7">
    <source>
        <dbReference type="ARBA" id="ARBA00023136"/>
    </source>
</evidence>
<evidence type="ECO:0000256" key="1">
    <source>
        <dbReference type="ARBA" id="ARBA00004141"/>
    </source>
</evidence>
<comment type="similarity">
    <text evidence="2">Belongs to the major facilitator superfamily. Sugar transporter (TC 2.A.1.1) family.</text>
</comment>
<feature type="compositionally biased region" description="Polar residues" evidence="9">
    <location>
        <begin position="850"/>
        <end position="876"/>
    </location>
</feature>
<feature type="region of interest" description="Disordered" evidence="9">
    <location>
        <begin position="1082"/>
        <end position="1105"/>
    </location>
</feature>
<dbReference type="PROSITE" id="PS50850">
    <property type="entry name" value="MFS"/>
    <property type="match status" value="1"/>
</dbReference>
<keyword evidence="3" id="KW-0813">Transport</keyword>
<sequence>MGLKKMFKKKDPTEEELVNTMQNVGITTKTANNRQEKFGAFKQYAQERQGVKPGMAPRNPYANMNENQGNPYANSQSGEASARDSAYASSATGERRSNPYASQDDGPAPSRPSPKPNPYRSSTTRPRGDDESTLDLNAIPSSSALPTAKKPIRKTTDTDTLDLNADPDEEDLNLEVDDFLAEEEQVNSEEEEVEAIKQDIRFVKQESVASTRNTLRMAQEADASGTNTLGMLGSQSERLFNAEQNLLLADTQTKIADDKVAELKRLNRSIFIPASGNPFNKKSRLREQESKLKAQKEQEKYLRETNRQGVYASEQRVKQGISNNSTQSDTFNKYQDEKHLQQAQRYQFENDSEDDEMEKELATNLDQISAYSKKLRNTASVMGQEVGAQNDRLRKIEEDADRLDINVHLNSTRLNNISPAAIGTMIAILEIGALFSSFEAGKVGDKIGRRRTIRWGSFIFIVGGFLQTFSPTIYVLGLGRLVSGVAIGFLTTIIPCYQSEISPPDDRGFYACLEFTGNIVGYSTSIWVDYGFSFLENDFSWRSPLFVQCVMGFLLWLGTFIIVETPRWLLDHDHDIEGMIVISDLYADGEIEDEVAKVEFRQIKESILIQRIEGGERSYRYMLTRYKKRVSVACFSQMFAQLNGINIVSYYAPMIFESAGWIGRSAILMTGINSLIYLASTIPPWYLVDGWGRKPLLLTGAVVMAASLFSIAYSLFLDDTYTPQVVVIFVIIFNAAFGASWGPIPWMMNEVLPNSVRSKGAAMSTATNWLFNFLVGEMTPILLDLIQWRTYLIPGFSCVLSFMCVHYLFPETKGLSLEEMGSIFDDSSSVFSFHSGYGSTNDNESRRSIEPSQSSGETQPSHQTAAQLARNPSSMRNEPDGLITGTPQLPLIPANEVAKPAISGLSSNAGINDDATAPPSFEDIIDFKRRKDAKTCSTMNNFKFPKTMTSSSHSITSLSGLEPIASSSLGIKNPSATESGITAQSFHTTHASNSKSGSASSSSKESQSDASGSSPALSEQSNAAAPRLSLISSALVMMYTGSQRSSVNTKMDNSTIFFIVTLVIAFTFLRWLIAPIPHSVAGEFNLPEPDSRENEGSRNPRRSTRAVTDSMIEVVQAIGPQLSRAQIVHSLEQTGSVEATVEQYMESGSLPYPPGEAPPEREANDDKSKITSVDQSRTLLEKYAVVEDDHPVGEEEDESPGRWGKDKQERLDILQKRREQMILRARRRMKQTLGNEVAENELLDKS</sequence>
<dbReference type="PROSITE" id="PS51140">
    <property type="entry name" value="CUE"/>
    <property type="match status" value="1"/>
</dbReference>
<proteinExistence type="inferred from homology"/>
<feature type="coiled-coil region" evidence="8">
    <location>
        <begin position="179"/>
        <end position="206"/>
    </location>
</feature>
<dbReference type="PANTHER" id="PTHR48022">
    <property type="entry name" value="PLASTIDIC GLUCOSE TRANSPORTER 4"/>
    <property type="match status" value="1"/>
</dbReference>
<dbReference type="CDD" id="cd14424">
    <property type="entry name" value="CUE_Cue1p_like"/>
    <property type="match status" value="1"/>
</dbReference>
<feature type="domain" description="Major facilitator superfamily (MFS) profile" evidence="12">
    <location>
        <begin position="376"/>
        <end position="813"/>
    </location>
</feature>
<dbReference type="PROSITE" id="PS00217">
    <property type="entry name" value="SUGAR_TRANSPORT_2"/>
    <property type="match status" value="1"/>
</dbReference>
<evidence type="ECO:0000256" key="4">
    <source>
        <dbReference type="ARBA" id="ARBA00022692"/>
    </source>
</evidence>
<dbReference type="PANTHER" id="PTHR48022:SF73">
    <property type="entry name" value="METABOLITE TRANSPORT PROTEIN YDL199C-RELATED"/>
    <property type="match status" value="1"/>
</dbReference>
<dbReference type="Pfam" id="PF00083">
    <property type="entry name" value="Sugar_tr"/>
    <property type="match status" value="1"/>
</dbReference>
<feature type="transmembrane region" description="Helical" evidence="10">
    <location>
        <begin position="420"/>
        <end position="440"/>
    </location>
</feature>
<dbReference type="Proteomes" id="UP000825434">
    <property type="component" value="Chromosome 6"/>
</dbReference>
<keyword evidence="8" id="KW-0175">Coiled coil</keyword>
<feature type="region of interest" description="Disordered" evidence="9">
    <location>
        <begin position="1147"/>
        <end position="1173"/>
    </location>
</feature>
<feature type="compositionally biased region" description="Basic and acidic residues" evidence="9">
    <location>
        <begin position="1089"/>
        <end position="1098"/>
    </location>
</feature>
<dbReference type="CDD" id="cd15886">
    <property type="entry name" value="SNARE_SEC9N"/>
    <property type="match status" value="1"/>
</dbReference>
<feature type="transmembrane region" description="Helical" evidence="10">
    <location>
        <begin position="630"/>
        <end position="653"/>
    </location>
</feature>
<comment type="subcellular location">
    <subcellularLocation>
        <location evidence="1">Membrane</location>
        <topology evidence="1">Multi-pass membrane protein</topology>
    </subcellularLocation>
</comment>
<evidence type="ECO:0000256" key="5">
    <source>
        <dbReference type="ARBA" id="ARBA00022786"/>
    </source>
</evidence>
<keyword evidence="7 10" id="KW-0472">Membrane</keyword>
<evidence type="ECO:0000256" key="2">
    <source>
        <dbReference type="ARBA" id="ARBA00010992"/>
    </source>
</evidence>
<keyword evidence="6 10" id="KW-1133">Transmembrane helix</keyword>
<feature type="domain" description="T-SNARE coiled-coil homology" evidence="11">
    <location>
        <begin position="355"/>
        <end position="417"/>
    </location>
</feature>
<feature type="compositionally biased region" description="Low complexity" evidence="9">
    <location>
        <begin position="992"/>
        <end position="1014"/>
    </location>
</feature>
<dbReference type="InterPro" id="IPR005828">
    <property type="entry name" value="MFS_sugar_transport-like"/>
</dbReference>
<evidence type="ECO:0000259" key="13">
    <source>
        <dbReference type="PROSITE" id="PS51140"/>
    </source>
</evidence>
<feature type="transmembrane region" description="Helical" evidence="10">
    <location>
        <begin position="725"/>
        <end position="748"/>
    </location>
</feature>
<keyword evidence="15" id="KW-1185">Reference proteome</keyword>
<evidence type="ECO:0000256" key="9">
    <source>
        <dbReference type="SAM" id="MobiDB-lite"/>
    </source>
</evidence>
<feature type="region of interest" description="Disordered" evidence="9">
    <location>
        <begin position="305"/>
        <end position="330"/>
    </location>
</feature>
<feature type="region of interest" description="Disordered" evidence="9">
    <location>
        <begin position="1187"/>
        <end position="1209"/>
    </location>
</feature>
<dbReference type="InterPro" id="IPR050360">
    <property type="entry name" value="MFS_Sugar_Transporters"/>
</dbReference>
<feature type="compositionally biased region" description="Polar residues" evidence="9">
    <location>
        <begin position="320"/>
        <end position="330"/>
    </location>
</feature>
<evidence type="ECO:0000256" key="6">
    <source>
        <dbReference type="ARBA" id="ARBA00022989"/>
    </source>
</evidence>